<dbReference type="InterPro" id="IPR014926">
    <property type="entry name" value="Phage_D3112_Orf24"/>
</dbReference>
<dbReference type="EMBL" id="LXSQ01000007">
    <property type="protein sequence ID" value="OAM44204.1"/>
    <property type="molecule type" value="Genomic_DNA"/>
</dbReference>
<dbReference type="GO" id="GO:0003677">
    <property type="term" value="F:DNA binding"/>
    <property type="evidence" value="ECO:0007669"/>
    <property type="project" value="UniProtKB-KW"/>
</dbReference>
<dbReference type="Pfam" id="PF08822">
    <property type="entry name" value="DUF1804"/>
    <property type="match status" value="1"/>
</dbReference>
<dbReference type="AlphaFoldDB" id="A0A1B6W1G2"/>
<comment type="caution">
    <text evidence="1">The sequence shown here is derived from an EMBL/GenBank/DDBJ whole genome shotgun (WGS) entry which is preliminary data.</text>
</comment>
<dbReference type="Proteomes" id="UP000077726">
    <property type="component" value="Unassembled WGS sequence"/>
</dbReference>
<accession>A0A1B6W1G2</accession>
<protein>
    <submittedName>
        <fullName evidence="1">DNA-binding protein</fullName>
    </submittedName>
</protein>
<dbReference type="OrthoDB" id="5676847at2"/>
<keyword evidence="2" id="KW-1185">Reference proteome</keyword>
<proteinExistence type="predicted"/>
<name>A0A1B6W1G2_9NEIS</name>
<sequence>MAHPKETRDKLRRLYVSDGHTLEIAAMMCEIPTATARNWKRAAKEQGDDWDKVRAAYTLAGGGIEDLSRSLLAGFLVQYQSTMTMLQDTSVEELPPSERAKLLASLSDAFTKTVAANKRVLPEIQESAVAIKVIEKLFAYIADRHPDMLAAFDEVLQGFQTVIEKEF</sequence>
<evidence type="ECO:0000313" key="2">
    <source>
        <dbReference type="Proteomes" id="UP000077726"/>
    </source>
</evidence>
<keyword evidence="1" id="KW-0238">DNA-binding</keyword>
<evidence type="ECO:0000313" key="1">
    <source>
        <dbReference type="EMBL" id="OAM44204.1"/>
    </source>
</evidence>
<organism evidence="1 2">
    <name type="scientific">Eikenella halliae</name>
    <dbReference type="NCBI Taxonomy" id="1795832"/>
    <lineage>
        <taxon>Bacteria</taxon>
        <taxon>Pseudomonadati</taxon>
        <taxon>Pseudomonadota</taxon>
        <taxon>Betaproteobacteria</taxon>
        <taxon>Neisseriales</taxon>
        <taxon>Neisseriaceae</taxon>
        <taxon>Eikenella</taxon>
    </lineage>
</organism>
<reference evidence="2" key="1">
    <citation type="submission" date="2016-05" db="EMBL/GenBank/DDBJ databases">
        <title>Draft genome of Corynebacterium afermentans subsp. afermentans LCDC 88199T.</title>
        <authorList>
            <person name="Bernier A.-M."/>
            <person name="Bernard K."/>
        </authorList>
    </citation>
    <scope>NUCLEOTIDE SEQUENCE [LARGE SCALE GENOMIC DNA]</scope>
    <source>
        <strain evidence="2">NML130454</strain>
    </source>
</reference>
<dbReference type="STRING" id="1795832.A7Q00_03000"/>
<dbReference type="RefSeq" id="WP_064089158.1">
    <property type="nucleotide sequence ID" value="NZ_LXSQ01000007.1"/>
</dbReference>
<gene>
    <name evidence="1" type="ORF">A7Q00_03000</name>
</gene>